<keyword evidence="2" id="KW-1185">Reference proteome</keyword>
<dbReference type="AlphaFoldDB" id="A0A850R9Y9"/>
<evidence type="ECO:0000313" key="1">
    <source>
        <dbReference type="EMBL" id="NVZ07780.1"/>
    </source>
</evidence>
<protein>
    <submittedName>
        <fullName evidence="1">Uncharacterized protein</fullName>
    </submittedName>
</protein>
<sequence>MFKADEMRRIYVMAAPCSGKSTFATNGIYKGVRLVDFNVHFEQWARDSNIDLIEFSRKSLEEREKVYNESNIAYLEEQVDPVCMLGVIGPKNPRAYPDISFVIVQPPTSRAMTYCLKRKWNLLKKQQKSIWSKWSNIMEYRQKLASYSQANGIPIYPSFEKALDSILEGR</sequence>
<proteinExistence type="predicted"/>
<dbReference type="EMBL" id="JABZEO010000001">
    <property type="protein sequence ID" value="NVZ07780.1"/>
    <property type="molecule type" value="Genomic_DNA"/>
</dbReference>
<evidence type="ECO:0000313" key="2">
    <source>
        <dbReference type="Proteomes" id="UP000592294"/>
    </source>
</evidence>
<name>A0A850R9Y9_9GAMM</name>
<reference evidence="1 2" key="1">
    <citation type="submission" date="2020-06" db="EMBL/GenBank/DDBJ databases">
        <title>Whole-genome sequence of Allochromatium humboldtianum DSM 21881, type strain.</title>
        <authorList>
            <person name="Kyndt J.A."/>
            <person name="Meyer T.E."/>
        </authorList>
    </citation>
    <scope>NUCLEOTIDE SEQUENCE [LARGE SCALE GENOMIC DNA]</scope>
    <source>
        <strain evidence="1 2">DSM 21881</strain>
    </source>
</reference>
<gene>
    <name evidence="1" type="ORF">HW932_00720</name>
</gene>
<accession>A0A850R9Y9</accession>
<dbReference type="RefSeq" id="WP_176974586.1">
    <property type="nucleotide sequence ID" value="NZ_JABZEO010000001.1"/>
</dbReference>
<dbReference type="Proteomes" id="UP000592294">
    <property type="component" value="Unassembled WGS sequence"/>
</dbReference>
<comment type="caution">
    <text evidence="1">The sequence shown here is derived from an EMBL/GenBank/DDBJ whole genome shotgun (WGS) entry which is preliminary data.</text>
</comment>
<organism evidence="1 2">
    <name type="scientific">Allochromatium humboldtianum</name>
    <dbReference type="NCBI Taxonomy" id="504901"/>
    <lineage>
        <taxon>Bacteria</taxon>
        <taxon>Pseudomonadati</taxon>
        <taxon>Pseudomonadota</taxon>
        <taxon>Gammaproteobacteria</taxon>
        <taxon>Chromatiales</taxon>
        <taxon>Chromatiaceae</taxon>
        <taxon>Allochromatium</taxon>
    </lineage>
</organism>